<gene>
    <name evidence="10" type="ORF">SAMN04515668_3381</name>
</gene>
<comment type="catalytic activity">
    <reaction evidence="8 9">
        <text>D-gluconate + ATP = 6-phospho-D-gluconate + ADP + H(+)</text>
        <dbReference type="Rhea" id="RHEA:19433"/>
        <dbReference type="ChEBI" id="CHEBI:15378"/>
        <dbReference type="ChEBI" id="CHEBI:18391"/>
        <dbReference type="ChEBI" id="CHEBI:30616"/>
        <dbReference type="ChEBI" id="CHEBI:58759"/>
        <dbReference type="ChEBI" id="CHEBI:456216"/>
        <dbReference type="EC" id="2.7.1.12"/>
    </reaction>
</comment>
<dbReference type="PRINTS" id="PR01100">
    <property type="entry name" value="SHIKIMTKNASE"/>
</dbReference>
<dbReference type="EC" id="2.7.1.12" evidence="3 9"/>
<evidence type="ECO:0000313" key="11">
    <source>
        <dbReference type="Proteomes" id="UP000199029"/>
    </source>
</evidence>
<evidence type="ECO:0000256" key="5">
    <source>
        <dbReference type="ARBA" id="ARBA00022741"/>
    </source>
</evidence>
<evidence type="ECO:0000256" key="1">
    <source>
        <dbReference type="ARBA" id="ARBA00004761"/>
    </source>
</evidence>
<dbReference type="Proteomes" id="UP000199029">
    <property type="component" value="Unassembled WGS sequence"/>
</dbReference>
<evidence type="ECO:0000256" key="4">
    <source>
        <dbReference type="ARBA" id="ARBA00022679"/>
    </source>
</evidence>
<keyword evidence="5 9" id="KW-0547">Nucleotide-binding</keyword>
<evidence type="ECO:0000256" key="9">
    <source>
        <dbReference type="RuleBase" id="RU363066"/>
    </source>
</evidence>
<evidence type="ECO:0000256" key="6">
    <source>
        <dbReference type="ARBA" id="ARBA00022777"/>
    </source>
</evidence>
<dbReference type="PANTHER" id="PTHR43442">
    <property type="entry name" value="GLUCONOKINASE-RELATED"/>
    <property type="match status" value="1"/>
</dbReference>
<evidence type="ECO:0000256" key="7">
    <source>
        <dbReference type="ARBA" id="ARBA00022840"/>
    </source>
</evidence>
<comment type="similarity">
    <text evidence="2 9">Belongs to the gluconokinase GntK/GntV family.</text>
</comment>
<dbReference type="Pfam" id="PF01202">
    <property type="entry name" value="SKI"/>
    <property type="match status" value="1"/>
</dbReference>
<sequence length="179" mass="18709">MIVVVMGVSGSGKTTVGRRLAQALHLPFHDADDFHSVANVAKMRGGTPLTDDDRTDWLAALAAGLGAWETAGGAVLACSALKERYRAVLQGTVAAPICWVVLHGEKELLAARLQDRPGHYMGAALLDSQLAALEVPAYGLHLPIGAAPDALVADALAYLKANGQGRPPNNPHLGRRLPA</sequence>
<dbReference type="NCBIfam" id="TIGR01313">
    <property type="entry name" value="therm_gnt_kin"/>
    <property type="match status" value="1"/>
</dbReference>
<dbReference type="PANTHER" id="PTHR43442:SF3">
    <property type="entry name" value="GLUCONOKINASE-RELATED"/>
    <property type="match status" value="1"/>
</dbReference>
<dbReference type="OrthoDB" id="9813917at2"/>
<dbReference type="GO" id="GO:0005737">
    <property type="term" value="C:cytoplasm"/>
    <property type="evidence" value="ECO:0007669"/>
    <property type="project" value="TreeGrafter"/>
</dbReference>
<dbReference type="STRING" id="1227077.SAMN04515668_3381"/>
<dbReference type="AlphaFoldDB" id="A0A1I6A7B5"/>
<accession>A0A1I6A7B5</accession>
<reference evidence="11" key="1">
    <citation type="submission" date="2016-10" db="EMBL/GenBank/DDBJ databases">
        <authorList>
            <person name="Varghese N."/>
            <person name="Submissions S."/>
        </authorList>
    </citation>
    <scope>NUCLEOTIDE SEQUENCE [LARGE SCALE GENOMIC DNA]</scope>
    <source>
        <strain evidence="11">OR362-8,ATCC BAA-1266,JCM 13504</strain>
    </source>
</reference>
<keyword evidence="11" id="KW-1185">Reference proteome</keyword>
<dbReference type="InterPro" id="IPR027417">
    <property type="entry name" value="P-loop_NTPase"/>
</dbReference>
<dbReference type="Gene3D" id="3.40.50.300">
    <property type="entry name" value="P-loop containing nucleotide triphosphate hydrolases"/>
    <property type="match status" value="1"/>
</dbReference>
<protein>
    <recommendedName>
        <fullName evidence="3 9">Gluconokinase</fullName>
        <ecNumber evidence="3 9">2.7.1.12</ecNumber>
    </recommendedName>
</protein>
<dbReference type="GO" id="GO:0005975">
    <property type="term" value="P:carbohydrate metabolic process"/>
    <property type="evidence" value="ECO:0007669"/>
    <property type="project" value="InterPro"/>
</dbReference>
<evidence type="ECO:0000313" key="10">
    <source>
        <dbReference type="EMBL" id="SFQ64634.1"/>
    </source>
</evidence>
<dbReference type="CDD" id="cd02021">
    <property type="entry name" value="GntK"/>
    <property type="match status" value="1"/>
</dbReference>
<dbReference type="GO" id="GO:0005524">
    <property type="term" value="F:ATP binding"/>
    <property type="evidence" value="ECO:0007669"/>
    <property type="project" value="UniProtKB-KW"/>
</dbReference>
<evidence type="ECO:0000256" key="8">
    <source>
        <dbReference type="ARBA" id="ARBA00048090"/>
    </source>
</evidence>
<proteinExistence type="inferred from homology"/>
<dbReference type="InterPro" id="IPR031322">
    <property type="entry name" value="Shikimate/glucono_kinase"/>
</dbReference>
<name>A0A1I6A7B5_HYMAR</name>
<dbReference type="SUPFAM" id="SSF52540">
    <property type="entry name" value="P-loop containing nucleoside triphosphate hydrolases"/>
    <property type="match status" value="1"/>
</dbReference>
<comment type="pathway">
    <text evidence="1">Carbohydrate acid metabolism.</text>
</comment>
<evidence type="ECO:0000256" key="3">
    <source>
        <dbReference type="ARBA" id="ARBA00012054"/>
    </source>
</evidence>
<dbReference type="RefSeq" id="WP_092676233.1">
    <property type="nucleotide sequence ID" value="NZ_FOXS01000005.1"/>
</dbReference>
<keyword evidence="7 9" id="KW-0067">ATP-binding</keyword>
<keyword evidence="4 9" id="KW-0808">Transferase</keyword>
<evidence type="ECO:0000256" key="2">
    <source>
        <dbReference type="ARBA" id="ARBA00008420"/>
    </source>
</evidence>
<organism evidence="10 11">
    <name type="scientific">Hymenobacter arizonensis</name>
    <name type="common">Siccationidurans arizonensis</name>
    <dbReference type="NCBI Taxonomy" id="1227077"/>
    <lineage>
        <taxon>Bacteria</taxon>
        <taxon>Pseudomonadati</taxon>
        <taxon>Bacteroidota</taxon>
        <taxon>Cytophagia</taxon>
        <taxon>Cytophagales</taxon>
        <taxon>Hymenobacteraceae</taxon>
        <taxon>Hymenobacter</taxon>
    </lineage>
</organism>
<dbReference type="EMBL" id="FOXS01000005">
    <property type="protein sequence ID" value="SFQ64634.1"/>
    <property type="molecule type" value="Genomic_DNA"/>
</dbReference>
<dbReference type="InterPro" id="IPR006001">
    <property type="entry name" value="Therm_gnt_kin"/>
</dbReference>
<keyword evidence="6 9" id="KW-0418">Kinase</keyword>
<dbReference type="GO" id="GO:0046316">
    <property type="term" value="F:gluconokinase activity"/>
    <property type="evidence" value="ECO:0007669"/>
    <property type="project" value="UniProtKB-EC"/>
</dbReference>